<name>A0A8J2L5H4_9HEXA</name>
<feature type="non-terminal residue" evidence="1">
    <location>
        <position position="118"/>
    </location>
</feature>
<dbReference type="EMBL" id="CAJVCH010550229">
    <property type="protein sequence ID" value="CAG7829128.1"/>
    <property type="molecule type" value="Genomic_DNA"/>
</dbReference>
<dbReference type="Proteomes" id="UP000708208">
    <property type="component" value="Unassembled WGS sequence"/>
</dbReference>
<reference evidence="1" key="1">
    <citation type="submission" date="2021-06" db="EMBL/GenBank/DDBJ databases">
        <authorList>
            <person name="Hodson N. C."/>
            <person name="Mongue J. A."/>
            <person name="Jaron S. K."/>
        </authorList>
    </citation>
    <scope>NUCLEOTIDE SEQUENCE</scope>
</reference>
<comment type="caution">
    <text evidence="1">The sequence shown here is derived from an EMBL/GenBank/DDBJ whole genome shotgun (WGS) entry which is preliminary data.</text>
</comment>
<feature type="non-terminal residue" evidence="1">
    <location>
        <position position="1"/>
    </location>
</feature>
<sequence length="118" mass="13129">IGYKSNLIVYLTFPVNEVLPSTFQELAKDLKYNIVFADTKGAGMVFLRSSTSPAIMSIANRMTIYEDNDRLRCVMNVVIEPNFICLEMVDAGTSLISRNLTLIRSISVVDRSSETALS</sequence>
<organism evidence="1 2">
    <name type="scientific">Allacma fusca</name>
    <dbReference type="NCBI Taxonomy" id="39272"/>
    <lineage>
        <taxon>Eukaryota</taxon>
        <taxon>Metazoa</taxon>
        <taxon>Ecdysozoa</taxon>
        <taxon>Arthropoda</taxon>
        <taxon>Hexapoda</taxon>
        <taxon>Collembola</taxon>
        <taxon>Symphypleona</taxon>
        <taxon>Sminthuridae</taxon>
        <taxon>Allacma</taxon>
    </lineage>
</organism>
<evidence type="ECO:0000313" key="1">
    <source>
        <dbReference type="EMBL" id="CAG7829128.1"/>
    </source>
</evidence>
<protein>
    <submittedName>
        <fullName evidence="1">Uncharacterized protein</fullName>
    </submittedName>
</protein>
<proteinExistence type="predicted"/>
<evidence type="ECO:0000313" key="2">
    <source>
        <dbReference type="Proteomes" id="UP000708208"/>
    </source>
</evidence>
<keyword evidence="2" id="KW-1185">Reference proteome</keyword>
<accession>A0A8J2L5H4</accession>
<dbReference type="AlphaFoldDB" id="A0A8J2L5H4"/>
<gene>
    <name evidence="1" type="ORF">AFUS01_LOCUS39005</name>
</gene>